<evidence type="ECO:0000313" key="2">
    <source>
        <dbReference type="EMBL" id="MDR5711710.1"/>
    </source>
</evidence>
<feature type="transmembrane region" description="Helical" evidence="1">
    <location>
        <begin position="7"/>
        <end position="22"/>
    </location>
</feature>
<evidence type="ECO:0000313" key="3">
    <source>
        <dbReference type="Proteomes" id="UP001260872"/>
    </source>
</evidence>
<sequence>MQLVKRYLYLVLFVGIAVWLLAVPSADMRGVDTFMMMVLLLAVAGAAVGEVIGQKRSAP</sequence>
<dbReference type="EMBL" id="JAVKGT010000012">
    <property type="protein sequence ID" value="MDR5711710.1"/>
    <property type="molecule type" value="Genomic_DNA"/>
</dbReference>
<dbReference type="RefSeq" id="WP_310537091.1">
    <property type="nucleotide sequence ID" value="NZ_BAAAOC010000023.1"/>
</dbReference>
<keyword evidence="1" id="KW-1133">Transmembrane helix</keyword>
<organism evidence="2 3">
    <name type="scientific">Nesterenkonia flava</name>
    <dbReference type="NCBI Taxonomy" id="469799"/>
    <lineage>
        <taxon>Bacteria</taxon>
        <taxon>Bacillati</taxon>
        <taxon>Actinomycetota</taxon>
        <taxon>Actinomycetes</taxon>
        <taxon>Micrococcales</taxon>
        <taxon>Micrococcaceae</taxon>
        <taxon>Nesterenkonia</taxon>
    </lineage>
</organism>
<dbReference type="Proteomes" id="UP001260872">
    <property type="component" value="Unassembled WGS sequence"/>
</dbReference>
<evidence type="ECO:0000256" key="1">
    <source>
        <dbReference type="SAM" id="Phobius"/>
    </source>
</evidence>
<comment type="caution">
    <text evidence="2">The sequence shown here is derived from an EMBL/GenBank/DDBJ whole genome shotgun (WGS) entry which is preliminary data.</text>
</comment>
<proteinExistence type="predicted"/>
<feature type="transmembrane region" description="Helical" evidence="1">
    <location>
        <begin position="34"/>
        <end position="53"/>
    </location>
</feature>
<keyword evidence="1" id="KW-0812">Transmembrane</keyword>
<reference evidence="3" key="1">
    <citation type="submission" date="2023-07" db="EMBL/GenBank/DDBJ databases">
        <title>Description of three actinobacteria isolated from air of manufacturing shop in a pharmaceutical factory.</title>
        <authorList>
            <person name="Zhang D.-F."/>
        </authorList>
    </citation>
    <scope>NUCLEOTIDE SEQUENCE [LARGE SCALE GENOMIC DNA]</scope>
    <source>
        <strain evidence="3">CCTCC AB 207010</strain>
    </source>
</reference>
<name>A0ABU1FSR7_9MICC</name>
<keyword evidence="3" id="KW-1185">Reference proteome</keyword>
<protein>
    <submittedName>
        <fullName evidence="2">Uncharacterized protein</fullName>
    </submittedName>
</protein>
<gene>
    <name evidence="2" type="ORF">RH857_06125</name>
</gene>
<keyword evidence="1" id="KW-0472">Membrane</keyword>
<accession>A0ABU1FSR7</accession>